<comment type="caution">
    <text evidence="3">The sequence shown here is derived from an EMBL/GenBank/DDBJ whole genome shotgun (WGS) entry which is preliminary data.</text>
</comment>
<dbReference type="Proteomes" id="UP000782610">
    <property type="component" value="Unassembled WGS sequence"/>
</dbReference>
<evidence type="ECO:0000313" key="4">
    <source>
        <dbReference type="Proteomes" id="UP000782610"/>
    </source>
</evidence>
<feature type="coiled-coil region" evidence="1">
    <location>
        <begin position="185"/>
        <end position="243"/>
    </location>
</feature>
<dbReference type="EMBL" id="JACRAF010000006">
    <property type="protein sequence ID" value="MBI4920640.1"/>
    <property type="molecule type" value="Genomic_DNA"/>
</dbReference>
<gene>
    <name evidence="3" type="ORF">HY834_02740</name>
</gene>
<dbReference type="Gene3D" id="1.25.60.10">
    <property type="entry name" value="MgtE N-terminal domain-like"/>
    <property type="match status" value="1"/>
</dbReference>
<feature type="region of interest" description="Disordered" evidence="2">
    <location>
        <begin position="47"/>
        <end position="141"/>
    </location>
</feature>
<feature type="compositionally biased region" description="Low complexity" evidence="2">
    <location>
        <begin position="79"/>
        <end position="89"/>
    </location>
</feature>
<evidence type="ECO:0000256" key="1">
    <source>
        <dbReference type="SAM" id="Coils"/>
    </source>
</evidence>
<organism evidence="3 4">
    <name type="scientific">Devosia nanyangense</name>
    <dbReference type="NCBI Taxonomy" id="1228055"/>
    <lineage>
        <taxon>Bacteria</taxon>
        <taxon>Pseudomonadati</taxon>
        <taxon>Pseudomonadota</taxon>
        <taxon>Alphaproteobacteria</taxon>
        <taxon>Hyphomicrobiales</taxon>
        <taxon>Devosiaceae</taxon>
        <taxon>Devosia</taxon>
    </lineage>
</organism>
<sequence length="328" mass="33545">MKSIRLLPVVIFAALALLIFKGIGLVTSGGYVLTGPVVAIAQEGGHAEDLSGTTPPEAVLTDTSPTLGDTAPTIATKLEAAASESASGHETSEPSSTDGGHGEASSEAAQAAAEVACPESPAPASEPAHGEGLNDNIGNALATGCPPPAAPVNEFGDALPTTKDGSGKIVPLAVAEGGDSATALLQRLSDRRAELDRREAELAMRTDLVAAAEKRLDERTKALEELEAKVSALVDEKQAVEDAGFKGVVSMYETMKPKEAAKVFDQLDLQVLLRVVRAMNPRKMAPVLAAMSAQKADELTTALAAVKVSATVADAGENLAALPQIVGK</sequence>
<proteinExistence type="predicted"/>
<protein>
    <submittedName>
        <fullName evidence="3">MotE family protein</fullName>
    </submittedName>
</protein>
<dbReference type="SUPFAM" id="SSF158791">
    <property type="entry name" value="MgtE N-terminal domain-like"/>
    <property type="match status" value="1"/>
</dbReference>
<reference evidence="3" key="1">
    <citation type="submission" date="2020-07" db="EMBL/GenBank/DDBJ databases">
        <title>Huge and variable diversity of episymbiotic CPR bacteria and DPANN archaea in groundwater ecosystems.</title>
        <authorList>
            <person name="He C.Y."/>
            <person name="Keren R."/>
            <person name="Whittaker M."/>
            <person name="Farag I.F."/>
            <person name="Doudna J."/>
            <person name="Cate J.H.D."/>
            <person name="Banfield J.F."/>
        </authorList>
    </citation>
    <scope>NUCLEOTIDE SEQUENCE</scope>
    <source>
        <strain evidence="3">NC_groundwater_1586_Pr3_B-0.1um_66_15</strain>
    </source>
</reference>
<evidence type="ECO:0000313" key="3">
    <source>
        <dbReference type="EMBL" id="MBI4920640.1"/>
    </source>
</evidence>
<evidence type="ECO:0000256" key="2">
    <source>
        <dbReference type="SAM" id="MobiDB-lite"/>
    </source>
</evidence>
<accession>A0A933L056</accession>
<feature type="compositionally biased region" description="Low complexity" evidence="2">
    <location>
        <begin position="103"/>
        <end position="127"/>
    </location>
</feature>
<dbReference type="AlphaFoldDB" id="A0A933L056"/>
<name>A0A933L056_9HYPH</name>
<keyword evidence="1" id="KW-0175">Coiled coil</keyword>
<dbReference type="InterPro" id="IPR038076">
    <property type="entry name" value="MgtE_N_sf"/>
</dbReference>